<evidence type="ECO:0000256" key="2">
    <source>
        <dbReference type="ARBA" id="ARBA00007727"/>
    </source>
</evidence>
<dbReference type="RefSeq" id="XP_004497358.1">
    <property type="nucleotide sequence ID" value="XM_004497301.3"/>
</dbReference>
<evidence type="ECO:0000256" key="3">
    <source>
        <dbReference type="ARBA" id="ARBA00022692"/>
    </source>
</evidence>
<sequence>MTDSPSRHRSLARTDSTRFFPSRGAIGFTYGFTFASILFTLFLVNAFHPSRRNHFSKVFAHILSNSSFSPSPTSYTPHTTNDTTTTTPSKTSHLNKDGELHDNRFVNAHPPYQISRKEGSGLITPPKHSNNKDESFAPMPSPNTKVDSQNVMQSDQHLVELRKTCDMFEGSWVLDDSYPLYKSGSCPHIDESFNCFLNGRKDNMYEKFRWQPKNCNMPRFNGKDMLEILRGKRLVFVGDSLNRNMWESMVCILSNSVENKSRIFEASGRQEFRTEDSYSFIFTDYNCSIEFFRSPFLVQEWEIPDRKGSIKETLRLDLVERSCDKYKNADVLIFNTGHWWTHEKRIEGKEYYQEGNHIHGQLNVEEAFSKALFTWSHWVDTNINPKKTIVFFRGYSPSHFRGGEWFSGGQCENETEPMKNESDLSENPPMMKTIESVIERMKTPVFYLNITKMTDFRLDAHPSMYRNMNMSEENKKYMLTHQDCSHWCLPGVPDLWNELVYARLLYIMKRNKGNPQT</sequence>
<dbReference type="GeneID" id="101512304"/>
<feature type="domain" description="Trichome birefringence-like N-terminal" evidence="10">
    <location>
        <begin position="164"/>
        <end position="216"/>
    </location>
</feature>
<name>A0A1S2Y0I8_CICAR</name>
<keyword evidence="11" id="KW-1185">Reference proteome</keyword>
<gene>
    <name evidence="12" type="primary">LOC101512304</name>
</gene>
<evidence type="ECO:0000256" key="5">
    <source>
        <dbReference type="ARBA" id="ARBA00022989"/>
    </source>
</evidence>
<evidence type="ECO:0000256" key="7">
    <source>
        <dbReference type="SAM" id="MobiDB-lite"/>
    </source>
</evidence>
<dbReference type="GO" id="GO:0016413">
    <property type="term" value="F:O-acetyltransferase activity"/>
    <property type="evidence" value="ECO:0007669"/>
    <property type="project" value="InterPro"/>
</dbReference>
<reference evidence="12" key="2">
    <citation type="submission" date="2025-08" db="UniProtKB">
        <authorList>
            <consortium name="RefSeq"/>
        </authorList>
    </citation>
    <scope>IDENTIFICATION</scope>
    <source>
        <tissue evidence="12">Etiolated seedlings</tissue>
    </source>
</reference>
<dbReference type="eggNOG" id="ENOG502RANF">
    <property type="taxonomic scope" value="Eukaryota"/>
</dbReference>
<keyword evidence="6 8" id="KW-0472">Membrane</keyword>
<protein>
    <submittedName>
        <fullName evidence="12">Protein trichome birefringence-like 1</fullName>
    </submittedName>
</protein>
<dbReference type="OrthoDB" id="630188at2759"/>
<dbReference type="STRING" id="3827.A0A1S2Y0I8"/>
<keyword evidence="3 8" id="KW-0812">Transmembrane</keyword>
<feature type="domain" description="Trichome birefringence-like C-terminal" evidence="9">
    <location>
        <begin position="217"/>
        <end position="502"/>
    </location>
</feature>
<proteinExistence type="inferred from homology"/>
<dbReference type="KEGG" id="cam:101512304"/>
<evidence type="ECO:0000256" key="1">
    <source>
        <dbReference type="ARBA" id="ARBA00004167"/>
    </source>
</evidence>
<keyword evidence="5 8" id="KW-1133">Transmembrane helix</keyword>
<feature type="region of interest" description="Disordered" evidence="7">
    <location>
        <begin position="116"/>
        <end position="148"/>
    </location>
</feature>
<evidence type="ECO:0000259" key="10">
    <source>
        <dbReference type="Pfam" id="PF14416"/>
    </source>
</evidence>
<dbReference type="InterPro" id="IPR025846">
    <property type="entry name" value="TBL_N"/>
</dbReference>
<evidence type="ECO:0000256" key="4">
    <source>
        <dbReference type="ARBA" id="ARBA00022968"/>
    </source>
</evidence>
<feature type="region of interest" description="Disordered" evidence="7">
    <location>
        <begin position="69"/>
        <end position="102"/>
    </location>
</feature>
<dbReference type="Proteomes" id="UP000087171">
    <property type="component" value="Chromosome Ca4"/>
</dbReference>
<feature type="compositionally biased region" description="Low complexity" evidence="7">
    <location>
        <begin position="69"/>
        <end position="92"/>
    </location>
</feature>
<evidence type="ECO:0000313" key="12">
    <source>
        <dbReference type="RefSeq" id="XP_004497358.1"/>
    </source>
</evidence>
<dbReference type="GO" id="GO:0016020">
    <property type="term" value="C:membrane"/>
    <property type="evidence" value="ECO:0007669"/>
    <property type="project" value="UniProtKB-SubCell"/>
</dbReference>
<comment type="similarity">
    <text evidence="2">Belongs to the PC-esterase family. TBL subfamily.</text>
</comment>
<organism evidence="11 12">
    <name type="scientific">Cicer arietinum</name>
    <name type="common">Chickpea</name>
    <name type="synonym">Garbanzo</name>
    <dbReference type="NCBI Taxonomy" id="3827"/>
    <lineage>
        <taxon>Eukaryota</taxon>
        <taxon>Viridiplantae</taxon>
        <taxon>Streptophyta</taxon>
        <taxon>Embryophyta</taxon>
        <taxon>Tracheophyta</taxon>
        <taxon>Spermatophyta</taxon>
        <taxon>Magnoliopsida</taxon>
        <taxon>eudicotyledons</taxon>
        <taxon>Gunneridae</taxon>
        <taxon>Pentapetalae</taxon>
        <taxon>rosids</taxon>
        <taxon>fabids</taxon>
        <taxon>Fabales</taxon>
        <taxon>Fabaceae</taxon>
        <taxon>Papilionoideae</taxon>
        <taxon>50 kb inversion clade</taxon>
        <taxon>NPAAA clade</taxon>
        <taxon>Hologalegina</taxon>
        <taxon>IRL clade</taxon>
        <taxon>Cicereae</taxon>
        <taxon>Cicer</taxon>
    </lineage>
</organism>
<evidence type="ECO:0000256" key="8">
    <source>
        <dbReference type="SAM" id="Phobius"/>
    </source>
</evidence>
<dbReference type="GO" id="GO:0005794">
    <property type="term" value="C:Golgi apparatus"/>
    <property type="evidence" value="ECO:0007669"/>
    <property type="project" value="TreeGrafter"/>
</dbReference>
<feature type="transmembrane region" description="Helical" evidence="8">
    <location>
        <begin position="25"/>
        <end position="47"/>
    </location>
</feature>
<dbReference type="PANTHER" id="PTHR32285">
    <property type="entry name" value="PROTEIN TRICHOME BIREFRINGENCE-LIKE 9-RELATED"/>
    <property type="match status" value="1"/>
</dbReference>
<dbReference type="AlphaFoldDB" id="A0A1S2Y0I8"/>
<accession>A0A1S2Y0I8</accession>
<dbReference type="PANTHER" id="PTHR32285:SF242">
    <property type="entry name" value="PMR5_CAS1P GDSL_SGNH-LIKE ACYL-ESTERASE FAMILY PROTEIN"/>
    <property type="match status" value="1"/>
</dbReference>
<reference evidence="11" key="1">
    <citation type="journal article" date="2013" name="Nat. Biotechnol.">
        <title>Draft genome sequence of chickpea (Cicer arietinum) provides a resource for trait improvement.</title>
        <authorList>
            <person name="Varshney R.K."/>
            <person name="Song C."/>
            <person name="Saxena R.K."/>
            <person name="Azam S."/>
            <person name="Yu S."/>
            <person name="Sharpe A.G."/>
            <person name="Cannon S."/>
            <person name="Baek J."/>
            <person name="Rosen B.D."/>
            <person name="Tar'an B."/>
            <person name="Millan T."/>
            <person name="Zhang X."/>
            <person name="Ramsay L.D."/>
            <person name="Iwata A."/>
            <person name="Wang Y."/>
            <person name="Nelson W."/>
            <person name="Farmer A.D."/>
            <person name="Gaur P.M."/>
            <person name="Soderlund C."/>
            <person name="Penmetsa R.V."/>
            <person name="Xu C."/>
            <person name="Bharti A.K."/>
            <person name="He W."/>
            <person name="Winter P."/>
            <person name="Zhao S."/>
            <person name="Hane J.K."/>
            <person name="Carrasquilla-Garcia N."/>
            <person name="Condie J.A."/>
            <person name="Upadhyaya H.D."/>
            <person name="Luo M.C."/>
            <person name="Thudi M."/>
            <person name="Gowda C.L."/>
            <person name="Singh N.P."/>
            <person name="Lichtenzveig J."/>
            <person name="Gali K.K."/>
            <person name="Rubio J."/>
            <person name="Nadarajan N."/>
            <person name="Dolezel J."/>
            <person name="Bansal K.C."/>
            <person name="Xu X."/>
            <person name="Edwards D."/>
            <person name="Zhang G."/>
            <person name="Kahl G."/>
            <person name="Gil J."/>
            <person name="Singh K.B."/>
            <person name="Datta S.K."/>
            <person name="Jackson S.A."/>
            <person name="Wang J."/>
            <person name="Cook D.R."/>
        </authorList>
    </citation>
    <scope>NUCLEOTIDE SEQUENCE [LARGE SCALE GENOMIC DNA]</scope>
    <source>
        <strain evidence="11">cv. CDC Frontier</strain>
    </source>
</reference>
<dbReference type="InterPro" id="IPR026057">
    <property type="entry name" value="TBL_C"/>
</dbReference>
<comment type="subcellular location">
    <subcellularLocation>
        <location evidence="1">Membrane</location>
        <topology evidence="1">Single-pass membrane protein</topology>
    </subcellularLocation>
</comment>
<evidence type="ECO:0000259" key="9">
    <source>
        <dbReference type="Pfam" id="PF13839"/>
    </source>
</evidence>
<dbReference type="InterPro" id="IPR029962">
    <property type="entry name" value="TBL"/>
</dbReference>
<dbReference type="PaxDb" id="3827-XP_004497358.1"/>
<evidence type="ECO:0000313" key="11">
    <source>
        <dbReference type="Proteomes" id="UP000087171"/>
    </source>
</evidence>
<evidence type="ECO:0000256" key="6">
    <source>
        <dbReference type="ARBA" id="ARBA00023136"/>
    </source>
</evidence>
<keyword evidence="4" id="KW-0735">Signal-anchor</keyword>
<dbReference type="Pfam" id="PF13839">
    <property type="entry name" value="PC-Esterase"/>
    <property type="match status" value="1"/>
</dbReference>
<dbReference type="Pfam" id="PF14416">
    <property type="entry name" value="PMR5N"/>
    <property type="match status" value="1"/>
</dbReference>